<organism evidence="4 5">
    <name type="scientific">Aliisedimentitalea scapharcae</name>
    <dbReference type="NCBI Taxonomy" id="1524259"/>
    <lineage>
        <taxon>Bacteria</taxon>
        <taxon>Pseudomonadati</taxon>
        <taxon>Pseudomonadota</taxon>
        <taxon>Alphaproteobacteria</taxon>
        <taxon>Rhodobacterales</taxon>
        <taxon>Roseobacteraceae</taxon>
        <taxon>Aliisedimentitalea</taxon>
    </lineage>
</organism>
<keyword evidence="5" id="KW-1185">Reference proteome</keyword>
<evidence type="ECO:0000256" key="1">
    <source>
        <dbReference type="SAM" id="Coils"/>
    </source>
</evidence>
<feature type="transmembrane region" description="Helical" evidence="3">
    <location>
        <begin position="228"/>
        <end position="251"/>
    </location>
</feature>
<evidence type="ECO:0000256" key="3">
    <source>
        <dbReference type="SAM" id="Phobius"/>
    </source>
</evidence>
<dbReference type="RefSeq" id="WP_406649446.1">
    <property type="nucleotide sequence ID" value="NZ_CP123584.1"/>
</dbReference>
<feature type="region of interest" description="Disordered" evidence="2">
    <location>
        <begin position="1"/>
        <end position="116"/>
    </location>
</feature>
<accession>A0ABZ2XWU0</accession>
<sequence>MTTKPKAKKFRIRRNTPTGETAPAQAVAASEPRASALSSARQAATAAKVSGAERVPPAASGTTAPENKQSTAQTPPSDASPPPQAQPPRRPTPTARSGQVSSARETSADADIDAIRREGLTGRQLRMARRVAQKHNLPATSDFDAVRLLRKKGIDPFQRSNMLELVVPQDAAKKKAVEKTDESKVQLPQTIQPAKQTLPSTDVSPAERRALEITEIQRDIARRRRRKLALLLTRLLFFVGIPTIIVGYYFYFVATPMYSTKSQFLIIKNESGGSSGFGGLLSGTQFATSQDSIATQAYLESKDAMLRLDQEAGFRDHFTQDWIDPIQRLNPNPTNEETYGTYSKRVRIGYDPTEGVIRMEVTAADPEVAATFSRNLISYAEERVNALSEEKREDQMREARSAFEEAAQARREAQHALVNLQQRGSVLDPESVIASLRGRIDSVEVQLQEKELQLAALQDNARPNRAKVAGAKADIARLRSVRAQLNAQMLDASKGENSLAQLTIGIQMAQADLATRDMMLQSALQQVETTRLEANKQVRYLTTSVTPVASQDPSYPRKFENTLLAFLIFSGIYLMLSLTASILREQVTQ</sequence>
<feature type="compositionally biased region" description="Basic residues" evidence="2">
    <location>
        <begin position="1"/>
        <end position="14"/>
    </location>
</feature>
<proteinExistence type="predicted"/>
<feature type="transmembrane region" description="Helical" evidence="3">
    <location>
        <begin position="563"/>
        <end position="583"/>
    </location>
</feature>
<dbReference type="EMBL" id="CP123584">
    <property type="protein sequence ID" value="WZK90581.1"/>
    <property type="molecule type" value="Genomic_DNA"/>
</dbReference>
<keyword evidence="3" id="KW-0472">Membrane</keyword>
<feature type="compositionally biased region" description="Polar residues" evidence="2">
    <location>
        <begin position="60"/>
        <end position="69"/>
    </location>
</feature>
<dbReference type="InterPro" id="IPR050445">
    <property type="entry name" value="Bact_polysacc_biosynth/exp"/>
</dbReference>
<evidence type="ECO:0000313" key="4">
    <source>
        <dbReference type="EMBL" id="WZK90581.1"/>
    </source>
</evidence>
<evidence type="ECO:0000256" key="2">
    <source>
        <dbReference type="SAM" id="MobiDB-lite"/>
    </source>
</evidence>
<keyword evidence="3" id="KW-0812">Transmembrane</keyword>
<keyword evidence="3" id="KW-1133">Transmembrane helix</keyword>
<feature type="coiled-coil region" evidence="1">
    <location>
        <begin position="392"/>
        <end position="488"/>
    </location>
</feature>
<reference evidence="4 5" key="1">
    <citation type="submission" date="2023-04" db="EMBL/GenBank/DDBJ databases">
        <title>Complete genome sequence of Alisedimentitalea scapharcae.</title>
        <authorList>
            <person name="Rong J.-C."/>
            <person name="Yi M.-L."/>
            <person name="Zhao Q."/>
        </authorList>
    </citation>
    <scope>NUCLEOTIDE SEQUENCE [LARGE SCALE GENOMIC DNA]</scope>
    <source>
        <strain evidence="4 5">KCTC 42119</strain>
    </source>
</reference>
<dbReference type="PANTHER" id="PTHR32309:SF13">
    <property type="entry name" value="FERRIC ENTEROBACTIN TRANSPORT PROTEIN FEPE"/>
    <property type="match status" value="1"/>
</dbReference>
<protein>
    <submittedName>
        <fullName evidence="4">Capsule biosynthesis protein</fullName>
    </submittedName>
</protein>
<dbReference type="Proteomes" id="UP001623232">
    <property type="component" value="Chromosome"/>
</dbReference>
<name>A0ABZ2XWU0_9RHOB</name>
<keyword evidence="1" id="KW-0175">Coiled coil</keyword>
<gene>
    <name evidence="4" type="ORF">QEZ52_08555</name>
</gene>
<feature type="compositionally biased region" description="Low complexity" evidence="2">
    <location>
        <begin position="34"/>
        <end position="50"/>
    </location>
</feature>
<feature type="compositionally biased region" description="Pro residues" evidence="2">
    <location>
        <begin position="78"/>
        <end position="91"/>
    </location>
</feature>
<dbReference type="PANTHER" id="PTHR32309">
    <property type="entry name" value="TYROSINE-PROTEIN KINASE"/>
    <property type="match status" value="1"/>
</dbReference>
<evidence type="ECO:0000313" key="5">
    <source>
        <dbReference type="Proteomes" id="UP001623232"/>
    </source>
</evidence>